<dbReference type="Proteomes" id="UP000249526">
    <property type="component" value="Unassembled WGS sequence"/>
</dbReference>
<organism evidence="1 2">
    <name type="scientific">Aspergillus piperis CBS 112811</name>
    <dbReference type="NCBI Taxonomy" id="1448313"/>
    <lineage>
        <taxon>Eukaryota</taxon>
        <taxon>Fungi</taxon>
        <taxon>Dikarya</taxon>
        <taxon>Ascomycota</taxon>
        <taxon>Pezizomycotina</taxon>
        <taxon>Eurotiomycetes</taxon>
        <taxon>Eurotiomycetidae</taxon>
        <taxon>Eurotiales</taxon>
        <taxon>Aspergillaceae</taxon>
        <taxon>Aspergillus</taxon>
        <taxon>Aspergillus subgen. Circumdati</taxon>
    </lineage>
</organism>
<gene>
    <name evidence="1" type="ORF">BO85DRAFT_447090</name>
</gene>
<proteinExistence type="predicted"/>
<accession>A0A8G1VS80</accession>
<sequence>MDHELWTPRFSPLVPGPGLRRYCDVRVSLPAPVNVPPHLCFFFHLIFFPCSAVLCRSLAGPRKAYLLVRSVDPSLKCISSIREVVRLNPRKSVTQRETPSLDLAASSRLHIPYCLCPPSSWHESNGGFRLLAH</sequence>
<dbReference type="EMBL" id="KZ825057">
    <property type="protein sequence ID" value="RAH60533.1"/>
    <property type="molecule type" value="Genomic_DNA"/>
</dbReference>
<protein>
    <submittedName>
        <fullName evidence="1">Uncharacterized protein</fullName>
    </submittedName>
</protein>
<dbReference type="RefSeq" id="XP_025518455.1">
    <property type="nucleotide sequence ID" value="XM_025659645.1"/>
</dbReference>
<dbReference type="GeneID" id="37163047"/>
<name>A0A8G1VS80_9EURO</name>
<evidence type="ECO:0000313" key="1">
    <source>
        <dbReference type="EMBL" id="RAH60533.1"/>
    </source>
</evidence>
<keyword evidence="2" id="KW-1185">Reference proteome</keyword>
<evidence type="ECO:0000313" key="2">
    <source>
        <dbReference type="Proteomes" id="UP000249526"/>
    </source>
</evidence>
<reference evidence="1 2" key="1">
    <citation type="submission" date="2018-02" db="EMBL/GenBank/DDBJ databases">
        <title>The genomes of Aspergillus section Nigri reveals drivers in fungal speciation.</title>
        <authorList>
            <consortium name="DOE Joint Genome Institute"/>
            <person name="Vesth T.C."/>
            <person name="Nybo J."/>
            <person name="Theobald S."/>
            <person name="Brandl J."/>
            <person name="Frisvad J.C."/>
            <person name="Nielsen K.F."/>
            <person name="Lyhne E.K."/>
            <person name="Kogle M.E."/>
            <person name="Kuo A."/>
            <person name="Riley R."/>
            <person name="Clum A."/>
            <person name="Nolan M."/>
            <person name="Lipzen A."/>
            <person name="Salamov A."/>
            <person name="Henrissat B."/>
            <person name="Wiebenga A."/>
            <person name="De vries R.P."/>
            <person name="Grigoriev I.V."/>
            <person name="Mortensen U.H."/>
            <person name="Andersen M.R."/>
            <person name="Baker S.E."/>
        </authorList>
    </citation>
    <scope>NUCLEOTIDE SEQUENCE [LARGE SCALE GENOMIC DNA]</scope>
    <source>
        <strain evidence="1 2">CBS 112811</strain>
    </source>
</reference>
<dbReference type="AlphaFoldDB" id="A0A8G1VS80"/>